<evidence type="ECO:0000313" key="4">
    <source>
        <dbReference type="Proteomes" id="UP001596549"/>
    </source>
</evidence>
<feature type="domain" description="DUF4931" evidence="1">
    <location>
        <begin position="11"/>
        <end position="134"/>
    </location>
</feature>
<proteinExistence type="predicted"/>
<organism evidence="3 4">
    <name type="scientific">Fictibacillus iocasae</name>
    <dbReference type="NCBI Taxonomy" id="2715437"/>
    <lineage>
        <taxon>Bacteria</taxon>
        <taxon>Bacillati</taxon>
        <taxon>Bacillota</taxon>
        <taxon>Bacilli</taxon>
        <taxon>Bacillales</taxon>
        <taxon>Fictibacillaceae</taxon>
        <taxon>Fictibacillus</taxon>
    </lineage>
</organism>
<evidence type="ECO:0000259" key="2">
    <source>
        <dbReference type="Pfam" id="PF20956"/>
    </source>
</evidence>
<accession>A0ABW2NJU0</accession>
<dbReference type="InterPro" id="IPR036265">
    <property type="entry name" value="HIT-like_sf"/>
</dbReference>
<dbReference type="SUPFAM" id="SSF54197">
    <property type="entry name" value="HIT-like"/>
    <property type="match status" value="1"/>
</dbReference>
<name>A0ABW2NJU0_9BACL</name>
<dbReference type="Pfam" id="PF20956">
    <property type="entry name" value="DUF4931_C"/>
    <property type="match status" value="1"/>
</dbReference>
<dbReference type="RefSeq" id="WP_379747012.1">
    <property type="nucleotide sequence ID" value="NZ_JBHTCP010000009.1"/>
</dbReference>
<evidence type="ECO:0000313" key="3">
    <source>
        <dbReference type="EMBL" id="MFC7370937.1"/>
    </source>
</evidence>
<comment type="caution">
    <text evidence="3">The sequence shown here is derived from an EMBL/GenBank/DDBJ whole genome shotgun (WGS) entry which is preliminary data.</text>
</comment>
<evidence type="ECO:0000259" key="1">
    <source>
        <dbReference type="Pfam" id="PF16285"/>
    </source>
</evidence>
<dbReference type="InterPro" id="IPR046322">
    <property type="entry name" value="DUF4931"/>
</dbReference>
<dbReference type="Pfam" id="PF16285">
    <property type="entry name" value="DUF4931_N"/>
    <property type="match status" value="1"/>
</dbReference>
<keyword evidence="4" id="KW-1185">Reference proteome</keyword>
<dbReference type="Gene3D" id="3.30.428.10">
    <property type="entry name" value="HIT-like"/>
    <property type="match status" value="1"/>
</dbReference>
<gene>
    <name evidence="3" type="ORF">ACFQPF_04550</name>
</gene>
<reference evidence="4" key="1">
    <citation type="journal article" date="2019" name="Int. J. Syst. Evol. Microbiol.">
        <title>The Global Catalogue of Microorganisms (GCM) 10K type strain sequencing project: providing services to taxonomists for standard genome sequencing and annotation.</title>
        <authorList>
            <consortium name="The Broad Institute Genomics Platform"/>
            <consortium name="The Broad Institute Genome Sequencing Center for Infectious Disease"/>
            <person name="Wu L."/>
            <person name="Ma J."/>
        </authorList>
    </citation>
    <scope>NUCLEOTIDE SEQUENCE [LARGE SCALE GENOMIC DNA]</scope>
    <source>
        <strain evidence="4">NBRC 106396</strain>
    </source>
</reference>
<dbReference type="InterPro" id="IPR049285">
    <property type="entry name" value="DUF4931_C"/>
</dbReference>
<dbReference type="Proteomes" id="UP001596549">
    <property type="component" value="Unassembled WGS sequence"/>
</dbReference>
<dbReference type="EMBL" id="JBHTCP010000009">
    <property type="protein sequence ID" value="MFC7370937.1"/>
    <property type="molecule type" value="Genomic_DNA"/>
</dbReference>
<protein>
    <submittedName>
        <fullName evidence="3">DUF4931 domain-containing protein</fullName>
    </submittedName>
</protein>
<feature type="domain" description="DUF4931" evidence="2">
    <location>
        <begin position="142"/>
        <end position="255"/>
    </location>
</feature>
<sequence length="256" mass="29331">MSTLKETQITFFTDIGAKKPNSIKYKDTACPFCDLSQLEEIVDQDGPIILVMNKFPVLDKAFQTVLIETDECDTELSLYSKEHLYRLITFGMKHWKQLKESGKYKSVMFFKNHGPLSGGTIRHPHMQIVGLEEVDCQYGWHSSQFDGIPIWHGNGVVFNISSEPRAGFYELNVILENGGDLKQFADCIQTGAHFLLHHFHRNCSSYNLFFYEKSGIVYVKIMPRFVTSPLFMGYGIQQVANNISEVAEKIKNIYYS</sequence>